<keyword evidence="4 6" id="KW-0648">Protein biosynthesis</keyword>
<evidence type="ECO:0000259" key="9">
    <source>
        <dbReference type="PROSITE" id="PS00745"/>
    </source>
</evidence>
<dbReference type="RefSeq" id="WP_249297608.1">
    <property type="nucleotide sequence ID" value="NZ_JACRSX010000004.1"/>
</dbReference>
<feature type="domain" description="Prokaryotic-type class I peptide chain release factors" evidence="9">
    <location>
        <begin position="226"/>
        <end position="242"/>
    </location>
</feature>
<proteinExistence type="inferred from homology"/>
<dbReference type="InterPro" id="IPR005139">
    <property type="entry name" value="PCRF"/>
</dbReference>
<name>A0ABR7N0A6_9FIRM</name>
<evidence type="ECO:0000256" key="2">
    <source>
        <dbReference type="ARBA" id="ARBA00010835"/>
    </source>
</evidence>
<dbReference type="Pfam" id="PF03462">
    <property type="entry name" value="PCRF"/>
    <property type="match status" value="1"/>
</dbReference>
<dbReference type="Proteomes" id="UP000606193">
    <property type="component" value="Unassembled WGS sequence"/>
</dbReference>
<dbReference type="HAMAP" id="MF_00093">
    <property type="entry name" value="Rel_fac_1"/>
    <property type="match status" value="1"/>
</dbReference>
<comment type="PTM">
    <text evidence="6">Methylated by PrmC. Methylation increases the termination efficiency of RF1.</text>
</comment>
<comment type="similarity">
    <text evidence="2 6">Belongs to the prokaryotic/mitochondrial release factor family.</text>
</comment>
<keyword evidence="7" id="KW-0175">Coiled coil</keyword>
<dbReference type="InterPro" id="IPR050057">
    <property type="entry name" value="Prokaryotic/Mito_RF"/>
</dbReference>
<dbReference type="PANTHER" id="PTHR43804:SF7">
    <property type="entry name" value="LD18447P"/>
    <property type="match status" value="1"/>
</dbReference>
<evidence type="ECO:0000256" key="7">
    <source>
        <dbReference type="SAM" id="Coils"/>
    </source>
</evidence>
<feature type="coiled-coil region" evidence="7">
    <location>
        <begin position="48"/>
        <end position="94"/>
    </location>
</feature>
<dbReference type="InterPro" id="IPR004373">
    <property type="entry name" value="RF-1"/>
</dbReference>
<keyword evidence="3 6" id="KW-0488">Methylation</keyword>
<dbReference type="PROSITE" id="PS00745">
    <property type="entry name" value="RF_PROK_I"/>
    <property type="match status" value="1"/>
</dbReference>
<dbReference type="InterPro" id="IPR045853">
    <property type="entry name" value="Pep_chain_release_fac_I_sf"/>
</dbReference>
<gene>
    <name evidence="6 10" type="primary">prfA</name>
    <name evidence="10" type="ORF">H8704_05380</name>
</gene>
<evidence type="ECO:0000256" key="4">
    <source>
        <dbReference type="ARBA" id="ARBA00022917"/>
    </source>
</evidence>
<evidence type="ECO:0000313" key="11">
    <source>
        <dbReference type="Proteomes" id="UP000606193"/>
    </source>
</evidence>
<protein>
    <recommendedName>
        <fullName evidence="5 6">Peptide chain release factor 1</fullName>
        <shortName evidence="6">RF-1</shortName>
    </recommendedName>
</protein>
<evidence type="ECO:0000256" key="5">
    <source>
        <dbReference type="ARBA" id="ARBA00050039"/>
    </source>
</evidence>
<dbReference type="Gene3D" id="6.10.140.1950">
    <property type="match status" value="1"/>
</dbReference>
<feature type="compositionally biased region" description="Basic and acidic residues" evidence="8">
    <location>
        <begin position="281"/>
        <end position="306"/>
    </location>
</feature>
<comment type="subcellular location">
    <subcellularLocation>
        <location evidence="6">Cytoplasm</location>
    </subcellularLocation>
</comment>
<feature type="modified residue" description="N5-methylglutamine" evidence="6">
    <location>
        <position position="233"/>
    </location>
</feature>
<evidence type="ECO:0000256" key="3">
    <source>
        <dbReference type="ARBA" id="ARBA00022481"/>
    </source>
</evidence>
<dbReference type="Gene3D" id="3.30.160.20">
    <property type="match status" value="1"/>
</dbReference>
<keyword evidence="6" id="KW-0963">Cytoplasm</keyword>
<evidence type="ECO:0000256" key="6">
    <source>
        <dbReference type="HAMAP-Rule" id="MF_00093"/>
    </source>
</evidence>
<comment type="function">
    <text evidence="1 6">Peptide chain release factor 1 directs the termination of translation in response to the peptide chain termination codons UAG and UAA.</text>
</comment>
<organism evidence="10 11">
    <name type="scientific">Jutongia huaianensis</name>
    <dbReference type="NCBI Taxonomy" id="2763668"/>
    <lineage>
        <taxon>Bacteria</taxon>
        <taxon>Bacillati</taxon>
        <taxon>Bacillota</taxon>
        <taxon>Clostridia</taxon>
        <taxon>Lachnospirales</taxon>
        <taxon>Lachnospiraceae</taxon>
        <taxon>Jutongia</taxon>
    </lineage>
</organism>
<sequence length="358" mass="40539">MFDRLEDLARSLEEINMQLTDPDVINDQNKYRQLMKEQSELTPIVEKYQEYRAAKDGIEESLQILEEENDEEMRELAKEELAECRETVEKCEQELKILMLPKDPNDDKNVIVEIRGGAGGDEAALFAADLFRMYSKFAEANRWKVEVMSANENGIGGFKEIVFMVNGLGAYSKLKYESGVHRVQRIPSTESGGRIHTSTATVAIMPEVEEVDVQVDPKDCKIDVFRASGNGGQCVNTTDSAVRITHIPTGIVVSCQDEKSQLKNKDKAMKVLRSRIYDLEREKAESEQSAERRSQVGTGDRSEKIRTYNFPQGRVTDHRIKFTSHRLNEILDGDLNELLDNIIAVDQAAKLAKMNEEA</sequence>
<dbReference type="Pfam" id="PF00472">
    <property type="entry name" value="RF-1"/>
    <property type="match status" value="1"/>
</dbReference>
<feature type="region of interest" description="Disordered" evidence="8">
    <location>
        <begin position="281"/>
        <end position="310"/>
    </location>
</feature>
<dbReference type="SMART" id="SM00937">
    <property type="entry name" value="PCRF"/>
    <property type="match status" value="1"/>
</dbReference>
<comment type="caution">
    <text evidence="10">The sequence shown here is derived from an EMBL/GenBank/DDBJ whole genome shotgun (WGS) entry which is preliminary data.</text>
</comment>
<dbReference type="SUPFAM" id="SSF75620">
    <property type="entry name" value="Release factor"/>
    <property type="match status" value="1"/>
</dbReference>
<evidence type="ECO:0000313" key="10">
    <source>
        <dbReference type="EMBL" id="MBC8562069.1"/>
    </source>
</evidence>
<accession>A0ABR7N0A6</accession>
<dbReference type="PANTHER" id="PTHR43804">
    <property type="entry name" value="LD18447P"/>
    <property type="match status" value="1"/>
</dbReference>
<dbReference type="Gene3D" id="3.30.70.1660">
    <property type="match status" value="1"/>
</dbReference>
<dbReference type="EMBL" id="JACRSX010000004">
    <property type="protein sequence ID" value="MBC8562069.1"/>
    <property type="molecule type" value="Genomic_DNA"/>
</dbReference>
<evidence type="ECO:0000256" key="8">
    <source>
        <dbReference type="SAM" id="MobiDB-lite"/>
    </source>
</evidence>
<dbReference type="NCBIfam" id="TIGR00019">
    <property type="entry name" value="prfA"/>
    <property type="match status" value="1"/>
</dbReference>
<dbReference type="InterPro" id="IPR000352">
    <property type="entry name" value="Pep_chain_release_fac_I"/>
</dbReference>
<evidence type="ECO:0000256" key="1">
    <source>
        <dbReference type="ARBA" id="ARBA00002986"/>
    </source>
</evidence>
<reference evidence="10 11" key="1">
    <citation type="submission" date="2020-08" db="EMBL/GenBank/DDBJ databases">
        <title>Genome public.</title>
        <authorList>
            <person name="Liu C."/>
            <person name="Sun Q."/>
        </authorList>
    </citation>
    <scope>NUCLEOTIDE SEQUENCE [LARGE SCALE GENOMIC DNA]</scope>
    <source>
        <strain evidence="10 11">NSJ-37</strain>
    </source>
</reference>
<dbReference type="NCBIfam" id="NF001859">
    <property type="entry name" value="PRK00591.1"/>
    <property type="match status" value="1"/>
</dbReference>
<keyword evidence="11" id="KW-1185">Reference proteome</keyword>